<evidence type="ECO:0000256" key="4">
    <source>
        <dbReference type="SAM" id="Phobius"/>
    </source>
</evidence>
<feature type="compositionally biased region" description="Basic residues" evidence="3">
    <location>
        <begin position="382"/>
        <end position="392"/>
    </location>
</feature>
<dbReference type="CDD" id="cd00112">
    <property type="entry name" value="LDLa"/>
    <property type="match status" value="1"/>
</dbReference>
<organism evidence="6 7">
    <name type="scientific">Cryptotermes secundus</name>
    <dbReference type="NCBI Taxonomy" id="105785"/>
    <lineage>
        <taxon>Eukaryota</taxon>
        <taxon>Metazoa</taxon>
        <taxon>Ecdysozoa</taxon>
        <taxon>Arthropoda</taxon>
        <taxon>Hexapoda</taxon>
        <taxon>Insecta</taxon>
        <taxon>Pterygota</taxon>
        <taxon>Neoptera</taxon>
        <taxon>Polyneoptera</taxon>
        <taxon>Dictyoptera</taxon>
        <taxon>Blattodea</taxon>
        <taxon>Blattoidea</taxon>
        <taxon>Termitoidae</taxon>
        <taxon>Kalotermitidae</taxon>
        <taxon>Cryptotermitinae</taxon>
        <taxon>Cryptotermes</taxon>
    </lineage>
</organism>
<proteinExistence type="predicted"/>
<dbReference type="Proteomes" id="UP000235965">
    <property type="component" value="Unassembled WGS sequence"/>
</dbReference>
<dbReference type="InterPro" id="IPR002172">
    <property type="entry name" value="LDrepeatLR_classA_rpt"/>
</dbReference>
<feature type="domain" description="CUB" evidence="5">
    <location>
        <begin position="1"/>
        <end position="74"/>
    </location>
</feature>
<dbReference type="InterPro" id="IPR000859">
    <property type="entry name" value="CUB_dom"/>
</dbReference>
<keyword evidence="4" id="KW-1133">Transmembrane helix</keyword>
<feature type="region of interest" description="Disordered" evidence="3">
    <location>
        <begin position="176"/>
        <end position="218"/>
    </location>
</feature>
<dbReference type="SUPFAM" id="SSF49854">
    <property type="entry name" value="Spermadhesin, CUB domain"/>
    <property type="match status" value="1"/>
</dbReference>
<feature type="compositionally biased region" description="Basic and acidic residues" evidence="3">
    <location>
        <begin position="176"/>
        <end position="193"/>
    </location>
</feature>
<dbReference type="InterPro" id="IPR035914">
    <property type="entry name" value="Sperma_CUB_dom_sf"/>
</dbReference>
<comment type="caution">
    <text evidence="2">Lacks conserved residue(s) required for the propagation of feature annotation.</text>
</comment>
<evidence type="ECO:0000259" key="5">
    <source>
        <dbReference type="PROSITE" id="PS01180"/>
    </source>
</evidence>
<dbReference type="AlphaFoldDB" id="A0A2J7QAS5"/>
<dbReference type="SUPFAM" id="SSF57424">
    <property type="entry name" value="LDL receptor-like module"/>
    <property type="match status" value="1"/>
</dbReference>
<evidence type="ECO:0000256" key="2">
    <source>
        <dbReference type="PROSITE-ProRule" id="PRU00124"/>
    </source>
</evidence>
<feature type="region of interest" description="Disordered" evidence="3">
    <location>
        <begin position="415"/>
        <end position="456"/>
    </location>
</feature>
<dbReference type="InterPro" id="IPR042333">
    <property type="entry name" value="LRAD2/Mig-13-like"/>
</dbReference>
<dbReference type="PANTHER" id="PTHR24652">
    <property type="entry name" value="LOW-DENSITY LIPOPROTEIN RECEPTOR CLASS A DOMAIN-CONTAINING PROTEIN 2"/>
    <property type="match status" value="1"/>
</dbReference>
<dbReference type="OrthoDB" id="9971251at2759"/>
<evidence type="ECO:0000313" key="6">
    <source>
        <dbReference type="EMBL" id="PNF25698.1"/>
    </source>
</evidence>
<dbReference type="Pfam" id="PF00431">
    <property type="entry name" value="CUB"/>
    <property type="match status" value="1"/>
</dbReference>
<feature type="transmembrane region" description="Helical" evidence="4">
    <location>
        <begin position="138"/>
        <end position="161"/>
    </location>
</feature>
<name>A0A2J7QAS5_9NEOP</name>
<dbReference type="PROSITE" id="PS50068">
    <property type="entry name" value="LDLRA_2"/>
    <property type="match status" value="1"/>
</dbReference>
<evidence type="ECO:0000256" key="3">
    <source>
        <dbReference type="SAM" id="MobiDB-lite"/>
    </source>
</evidence>
<dbReference type="PROSITE" id="PS01209">
    <property type="entry name" value="LDLRA_1"/>
    <property type="match status" value="1"/>
</dbReference>
<keyword evidence="4" id="KW-0812">Transmembrane</keyword>
<keyword evidence="4" id="KW-0472">Membrane</keyword>
<gene>
    <name evidence="6" type="ORF">B7P43_G15611</name>
</gene>
<reference evidence="6 7" key="1">
    <citation type="submission" date="2017-12" db="EMBL/GenBank/DDBJ databases">
        <title>Hemimetabolous genomes reveal molecular basis of termite eusociality.</title>
        <authorList>
            <person name="Harrison M.C."/>
            <person name="Jongepier E."/>
            <person name="Robertson H.M."/>
            <person name="Arning N."/>
            <person name="Bitard-Feildel T."/>
            <person name="Chao H."/>
            <person name="Childers C.P."/>
            <person name="Dinh H."/>
            <person name="Doddapaneni H."/>
            <person name="Dugan S."/>
            <person name="Gowin J."/>
            <person name="Greiner C."/>
            <person name="Han Y."/>
            <person name="Hu H."/>
            <person name="Hughes D.S.T."/>
            <person name="Huylmans A.-K."/>
            <person name="Kemena C."/>
            <person name="Kremer L.P.M."/>
            <person name="Lee S.L."/>
            <person name="Lopez-Ezquerra A."/>
            <person name="Mallet L."/>
            <person name="Monroy-Kuhn J.M."/>
            <person name="Moser A."/>
            <person name="Murali S.C."/>
            <person name="Muzny D.M."/>
            <person name="Otani S."/>
            <person name="Piulachs M.-D."/>
            <person name="Poelchau M."/>
            <person name="Qu J."/>
            <person name="Schaub F."/>
            <person name="Wada-Katsumata A."/>
            <person name="Worley K.C."/>
            <person name="Xie Q."/>
            <person name="Ylla G."/>
            <person name="Poulsen M."/>
            <person name="Gibbs R.A."/>
            <person name="Schal C."/>
            <person name="Richards S."/>
            <person name="Belles X."/>
            <person name="Korb J."/>
            <person name="Bornberg-Bauer E."/>
        </authorList>
    </citation>
    <scope>NUCLEOTIDE SEQUENCE [LARGE SCALE GENOMIC DNA]</scope>
    <source>
        <tissue evidence="6">Whole body</tissue>
    </source>
</reference>
<feature type="region of interest" description="Disordered" evidence="3">
    <location>
        <begin position="287"/>
        <end position="310"/>
    </location>
</feature>
<dbReference type="STRING" id="105785.A0A2J7QAS5"/>
<feature type="non-terminal residue" evidence="6">
    <location>
        <position position="1"/>
    </location>
</feature>
<feature type="compositionally biased region" description="Low complexity" evidence="3">
    <location>
        <begin position="197"/>
        <end position="209"/>
    </location>
</feature>
<dbReference type="InterPro" id="IPR023415">
    <property type="entry name" value="LDLR_class-A_CS"/>
</dbReference>
<feature type="region of interest" description="Disordered" evidence="3">
    <location>
        <begin position="322"/>
        <end position="397"/>
    </location>
</feature>
<feature type="compositionally biased region" description="Pro residues" evidence="3">
    <location>
        <begin position="422"/>
        <end position="437"/>
    </location>
</feature>
<sequence>IQLVFTTFVLNKPNDCVNNFVDIFSPNTEIESRVKTFCSSIAETVNSRNNILYVRFFADWSARNSTFSSLYTAYRERKKDGDSDGGCLPGEFDCQDERCIKKELECNGVINCRFRWDDDDHCLPKTGTVADTLKSDHIIIILVIFCLILFGMCFTLVFNCVRKLIHDHRIIQEHMRQSRQSRLDQVGKTRSLDPPKAASAGRSRSNSSSAGGGVSPPHLLRAVRSDAHIPHESSHRGTAPEECYVPGAGDLMPILLGASKPTDTRGVTAAVPANGDAVFLRDEQNQQQAYEEEDDELEMSNFPPPEMRDNECQTRESLFMNTNSDRSLTPPPPPPPVTSRNRPTHQQSVPPHHSSSNTSAFSTFGYNKDHEHGKTSSSTLPPHHHHHHHHQQPHSPELQRFRAEAVIEMEQMSPRRVAGDVVPPPPPPVAVPPPPASSRPFSVESTKSAPDVIVTH</sequence>
<dbReference type="InterPro" id="IPR036055">
    <property type="entry name" value="LDL_receptor-like_sf"/>
</dbReference>
<dbReference type="Gene3D" id="2.60.120.290">
    <property type="entry name" value="Spermadhesin, CUB domain"/>
    <property type="match status" value="1"/>
</dbReference>
<dbReference type="PROSITE" id="PS01180">
    <property type="entry name" value="CUB"/>
    <property type="match status" value="1"/>
</dbReference>
<feature type="disulfide bond" evidence="2">
    <location>
        <begin position="87"/>
        <end position="99"/>
    </location>
</feature>
<feature type="disulfide bond" evidence="2">
    <location>
        <begin position="94"/>
        <end position="112"/>
    </location>
</feature>
<keyword evidence="7" id="KW-1185">Reference proteome</keyword>
<dbReference type="CDD" id="cd00041">
    <property type="entry name" value="CUB"/>
    <property type="match status" value="1"/>
</dbReference>
<keyword evidence="1 2" id="KW-1015">Disulfide bond</keyword>
<dbReference type="InParanoid" id="A0A2J7QAS5"/>
<accession>A0A2J7QAS5</accession>
<evidence type="ECO:0000256" key="1">
    <source>
        <dbReference type="ARBA" id="ARBA00023157"/>
    </source>
</evidence>
<dbReference type="SMART" id="SM00192">
    <property type="entry name" value="LDLa"/>
    <property type="match status" value="1"/>
</dbReference>
<dbReference type="EMBL" id="NEVH01016325">
    <property type="protein sequence ID" value="PNF25698.1"/>
    <property type="molecule type" value="Genomic_DNA"/>
</dbReference>
<feature type="compositionally biased region" description="Low complexity" evidence="3">
    <location>
        <begin position="345"/>
        <end position="356"/>
    </location>
</feature>
<comment type="caution">
    <text evidence="6">The sequence shown here is derived from an EMBL/GenBank/DDBJ whole genome shotgun (WGS) entry which is preliminary data.</text>
</comment>
<protein>
    <recommendedName>
        <fullName evidence="5">CUB domain-containing protein</fullName>
    </recommendedName>
</protein>
<evidence type="ECO:0000313" key="7">
    <source>
        <dbReference type="Proteomes" id="UP000235965"/>
    </source>
</evidence>